<protein>
    <submittedName>
        <fullName evidence="1">Uncharacterized protein</fullName>
    </submittedName>
</protein>
<accession>A0A0A7PDW1</accession>
<name>A0A0A7PDW1_9SPHN</name>
<sequence>MTGGFSQFIRILESLQPVEARAIRVDVPLIRDATQDAWEALMAAKYGEGFETRDFSVGAVVTA</sequence>
<evidence type="ECO:0000313" key="1">
    <source>
        <dbReference type="EMBL" id="AJA07423.1"/>
    </source>
</evidence>
<reference evidence="1 2" key="1">
    <citation type="journal article" date="2015" name="Int. J. Syst. Evol. Microbiol.">
        <title>Description of Sphingopyxis fribergensis sp. nov. - a soil bacterium with the ability to degrade styrene and phenylacetic acid.</title>
        <authorList>
            <person name="Oelschlagel M."/>
            <person name="Ruckert C."/>
            <person name="Kalinowski J."/>
            <person name="Schmidt G."/>
            <person name="Schlomann M."/>
            <person name="Tischler D."/>
        </authorList>
    </citation>
    <scope>NUCLEOTIDE SEQUENCE [LARGE SCALE GENOMIC DNA]</scope>
    <source>
        <strain evidence="1 2">Kp5.2</strain>
    </source>
</reference>
<dbReference type="STRING" id="1515612.SKP52_02440"/>
<organism evidence="1 2">
    <name type="scientific">Sphingopyxis fribergensis</name>
    <dbReference type="NCBI Taxonomy" id="1515612"/>
    <lineage>
        <taxon>Bacteria</taxon>
        <taxon>Pseudomonadati</taxon>
        <taxon>Pseudomonadota</taxon>
        <taxon>Alphaproteobacteria</taxon>
        <taxon>Sphingomonadales</taxon>
        <taxon>Sphingomonadaceae</taxon>
        <taxon>Sphingopyxis</taxon>
    </lineage>
</organism>
<dbReference type="AlphaFoldDB" id="A0A0A7PDW1"/>
<keyword evidence="2" id="KW-1185">Reference proteome</keyword>
<gene>
    <name evidence="1" type="ORF">SKP52_02440</name>
</gene>
<dbReference type="RefSeq" id="WP_039571330.1">
    <property type="nucleotide sequence ID" value="NZ_CP009122.1"/>
</dbReference>
<dbReference type="HOGENOM" id="CLU_2883579_0_0_5"/>
<dbReference type="KEGG" id="sphk:SKP52_02440"/>
<proteinExistence type="predicted"/>
<evidence type="ECO:0000313" key="2">
    <source>
        <dbReference type="Proteomes" id="UP000030907"/>
    </source>
</evidence>
<dbReference type="Proteomes" id="UP000030907">
    <property type="component" value="Chromosome"/>
</dbReference>
<dbReference type="EMBL" id="CP009122">
    <property type="protein sequence ID" value="AJA07423.1"/>
    <property type="molecule type" value="Genomic_DNA"/>
</dbReference>